<reference evidence="7 8" key="1">
    <citation type="submission" date="2016-10" db="EMBL/GenBank/DDBJ databases">
        <authorList>
            <person name="de Groot N.N."/>
        </authorList>
    </citation>
    <scope>NUCLEOTIDE SEQUENCE [LARGE SCALE GENOMIC DNA]</scope>
    <source>
        <strain evidence="7 8">DSM 27375</strain>
    </source>
</reference>
<evidence type="ECO:0000256" key="3">
    <source>
        <dbReference type="ARBA" id="ARBA00023163"/>
    </source>
</evidence>
<dbReference type="Proteomes" id="UP000182284">
    <property type="component" value="Unassembled WGS sequence"/>
</dbReference>
<evidence type="ECO:0000259" key="6">
    <source>
        <dbReference type="PROSITE" id="PS50977"/>
    </source>
</evidence>
<dbReference type="InterPro" id="IPR001647">
    <property type="entry name" value="HTH_TetR"/>
</dbReference>
<evidence type="ECO:0000256" key="4">
    <source>
        <dbReference type="PROSITE-ProRule" id="PRU00335"/>
    </source>
</evidence>
<accession>A0A1G7NQ73</accession>
<feature type="DNA-binding region" description="H-T-H motif" evidence="4">
    <location>
        <begin position="45"/>
        <end position="64"/>
    </location>
</feature>
<name>A0A1G7NQ73_9RHOB</name>
<dbReference type="Pfam" id="PF00440">
    <property type="entry name" value="TetR_N"/>
    <property type="match status" value="1"/>
</dbReference>
<dbReference type="SUPFAM" id="SSF46689">
    <property type="entry name" value="Homeodomain-like"/>
    <property type="match status" value="1"/>
</dbReference>
<evidence type="ECO:0000313" key="7">
    <source>
        <dbReference type="EMBL" id="SDF76228.1"/>
    </source>
</evidence>
<gene>
    <name evidence="7" type="ORF">SAMN04488117_10750</name>
</gene>
<dbReference type="OrthoDB" id="9796019at2"/>
<keyword evidence="2 4" id="KW-0238">DNA-binding</keyword>
<evidence type="ECO:0000256" key="2">
    <source>
        <dbReference type="ARBA" id="ARBA00023125"/>
    </source>
</evidence>
<dbReference type="GO" id="GO:0003700">
    <property type="term" value="F:DNA-binding transcription factor activity"/>
    <property type="evidence" value="ECO:0007669"/>
    <property type="project" value="TreeGrafter"/>
</dbReference>
<dbReference type="InterPro" id="IPR011075">
    <property type="entry name" value="TetR_C"/>
</dbReference>
<evidence type="ECO:0000256" key="1">
    <source>
        <dbReference type="ARBA" id="ARBA00023015"/>
    </source>
</evidence>
<dbReference type="PROSITE" id="PS50977">
    <property type="entry name" value="HTH_TETR_2"/>
    <property type="match status" value="1"/>
</dbReference>
<dbReference type="Gene3D" id="1.10.10.60">
    <property type="entry name" value="Homeodomain-like"/>
    <property type="match status" value="1"/>
</dbReference>
<dbReference type="Gene3D" id="1.10.357.10">
    <property type="entry name" value="Tetracycline Repressor, domain 2"/>
    <property type="match status" value="1"/>
</dbReference>
<evidence type="ECO:0000256" key="5">
    <source>
        <dbReference type="SAM" id="MobiDB-lite"/>
    </source>
</evidence>
<proteinExistence type="predicted"/>
<organism evidence="7 8">
    <name type="scientific">Celeribacter baekdonensis</name>
    <dbReference type="NCBI Taxonomy" id="875171"/>
    <lineage>
        <taxon>Bacteria</taxon>
        <taxon>Pseudomonadati</taxon>
        <taxon>Pseudomonadota</taxon>
        <taxon>Alphaproteobacteria</taxon>
        <taxon>Rhodobacterales</taxon>
        <taxon>Roseobacteraceae</taxon>
        <taxon>Celeribacter</taxon>
    </lineage>
</organism>
<dbReference type="InterPro" id="IPR009057">
    <property type="entry name" value="Homeodomain-like_sf"/>
</dbReference>
<keyword evidence="1" id="KW-0805">Transcription regulation</keyword>
<dbReference type="AlphaFoldDB" id="A0A1G7NQ73"/>
<dbReference type="Pfam" id="PF16859">
    <property type="entry name" value="TetR_C_11"/>
    <property type="match status" value="1"/>
</dbReference>
<dbReference type="PANTHER" id="PTHR30055">
    <property type="entry name" value="HTH-TYPE TRANSCRIPTIONAL REGULATOR RUTR"/>
    <property type="match status" value="1"/>
</dbReference>
<dbReference type="EMBL" id="FNBL01000007">
    <property type="protein sequence ID" value="SDF76228.1"/>
    <property type="molecule type" value="Genomic_DNA"/>
</dbReference>
<feature type="domain" description="HTH tetR-type" evidence="6">
    <location>
        <begin position="22"/>
        <end position="82"/>
    </location>
</feature>
<keyword evidence="3" id="KW-0804">Transcription</keyword>
<dbReference type="SUPFAM" id="SSF48498">
    <property type="entry name" value="Tetracyclin repressor-like, C-terminal domain"/>
    <property type="match status" value="1"/>
</dbReference>
<protein>
    <submittedName>
        <fullName evidence="7">Transcriptional regulator, TetR family</fullName>
    </submittedName>
</protein>
<dbReference type="InterPro" id="IPR036271">
    <property type="entry name" value="Tet_transcr_reg_TetR-rel_C_sf"/>
</dbReference>
<dbReference type="GO" id="GO:0000976">
    <property type="term" value="F:transcription cis-regulatory region binding"/>
    <property type="evidence" value="ECO:0007669"/>
    <property type="project" value="TreeGrafter"/>
</dbReference>
<evidence type="ECO:0000313" key="8">
    <source>
        <dbReference type="Proteomes" id="UP000182284"/>
    </source>
</evidence>
<dbReference type="PANTHER" id="PTHR30055:SF148">
    <property type="entry name" value="TETR-FAMILY TRANSCRIPTIONAL REGULATOR"/>
    <property type="match status" value="1"/>
</dbReference>
<feature type="region of interest" description="Disordered" evidence="5">
    <location>
        <begin position="1"/>
        <end position="20"/>
    </location>
</feature>
<dbReference type="RefSeq" id="WP_074645564.1">
    <property type="nucleotide sequence ID" value="NZ_FNBL01000007.1"/>
</dbReference>
<sequence>MPESTGECAKPQRRSIGARRNPATEAAILDAAGDLLREKGVHGLTMEAVARRARAGKATLYKWWPSCGALLIAVYERSKGAHQHRDKGNLVDTIAEFYRFVFAFWQTPEGQVFRLIIAEAQSDKDVAEALEGYRLERLAALSEAVGWAQARGELREGVEPDALADTIMAAAWLRLLTDRLTTDPHRLARDVVSGWIVEKQ</sequence>
<dbReference type="InterPro" id="IPR050109">
    <property type="entry name" value="HTH-type_TetR-like_transc_reg"/>
</dbReference>